<feature type="coiled-coil region" evidence="1">
    <location>
        <begin position="108"/>
        <end position="155"/>
    </location>
</feature>
<evidence type="ECO:0000256" key="1">
    <source>
        <dbReference type="SAM" id="Coils"/>
    </source>
</evidence>
<sequence>MADHDQEPRLTAPIVPGPEDELSPRHRAAVSGRRPRTWPLWLLCLLLLAGLAALAGRYWLDRQAWQATQRELGGQVSNLHARLDSLDDSQGVSSATFEKRMASVDDGRARLRDRLDELTSTLKSLDERTPNRASLDAVNRRLDDADQQRSTLADTLNAVQRSMTALEQQSGTARQALATRLSSLETARQTVAERLDTLKRSQDSATGRLDTLAGRMDSLAQSAQTRQSQLDKLASQVDDLRASLTELRQNQVALSASLEALRGG</sequence>
<keyword evidence="3" id="KW-0812">Transmembrane</keyword>
<reference evidence="4 5" key="1">
    <citation type="submission" date="2021-05" db="EMBL/GenBank/DDBJ databases">
        <title>Petroleum and Energy Research Collection (APPE): ex situ preservation of microbial diversity associated with the oil industry and exploitation of its biotechnological potential.</title>
        <authorList>
            <person name="Paixao C.T.M."/>
            <person name="Gomes M.B."/>
            <person name="Oliveira V.M."/>
        </authorList>
    </citation>
    <scope>NUCLEOTIDE SEQUENCE [LARGE SCALE GENOMIC DNA]</scope>
    <source>
        <strain evidence="4 5">LIT2</strain>
    </source>
</reference>
<keyword evidence="5" id="KW-1185">Reference proteome</keyword>
<dbReference type="Proteomes" id="UP001319883">
    <property type="component" value="Unassembled WGS sequence"/>
</dbReference>
<dbReference type="RefSeq" id="WP_224414945.1">
    <property type="nucleotide sequence ID" value="NZ_JAGXFC010000001.1"/>
</dbReference>
<protein>
    <recommendedName>
        <fullName evidence="6">Chromosome partition protein Smc</fullName>
    </recommendedName>
</protein>
<feature type="transmembrane region" description="Helical" evidence="3">
    <location>
        <begin position="40"/>
        <end position="60"/>
    </location>
</feature>
<organism evidence="4 5">
    <name type="scientific">Modicisalibacter tunisiensis</name>
    <dbReference type="NCBI Taxonomy" id="390637"/>
    <lineage>
        <taxon>Bacteria</taxon>
        <taxon>Pseudomonadati</taxon>
        <taxon>Pseudomonadota</taxon>
        <taxon>Gammaproteobacteria</taxon>
        <taxon>Oceanospirillales</taxon>
        <taxon>Halomonadaceae</taxon>
        <taxon>Modicisalibacter</taxon>
    </lineage>
</organism>
<proteinExistence type="predicted"/>
<evidence type="ECO:0000313" key="5">
    <source>
        <dbReference type="Proteomes" id="UP001319883"/>
    </source>
</evidence>
<dbReference type="Gene3D" id="1.10.287.1490">
    <property type="match status" value="1"/>
</dbReference>
<evidence type="ECO:0000256" key="3">
    <source>
        <dbReference type="SAM" id="Phobius"/>
    </source>
</evidence>
<gene>
    <name evidence="4" type="ORF">KGQ91_12195</name>
</gene>
<keyword evidence="3" id="KW-1133">Transmembrane helix</keyword>
<name>A0ABS7X0L6_9GAMM</name>
<accession>A0ABS7X0L6</accession>
<dbReference type="EMBL" id="JAGXFD010000001">
    <property type="protein sequence ID" value="MBZ9568430.1"/>
    <property type="molecule type" value="Genomic_DNA"/>
</dbReference>
<keyword evidence="3" id="KW-0472">Membrane</keyword>
<evidence type="ECO:0008006" key="6">
    <source>
        <dbReference type="Google" id="ProtNLM"/>
    </source>
</evidence>
<evidence type="ECO:0000256" key="2">
    <source>
        <dbReference type="SAM" id="MobiDB-lite"/>
    </source>
</evidence>
<feature type="region of interest" description="Disordered" evidence="2">
    <location>
        <begin position="1"/>
        <end position="29"/>
    </location>
</feature>
<keyword evidence="1" id="KW-0175">Coiled coil</keyword>
<evidence type="ECO:0000313" key="4">
    <source>
        <dbReference type="EMBL" id="MBZ9568430.1"/>
    </source>
</evidence>
<dbReference type="SUPFAM" id="SSF57997">
    <property type="entry name" value="Tropomyosin"/>
    <property type="match status" value="1"/>
</dbReference>
<comment type="caution">
    <text evidence="4">The sequence shown here is derived from an EMBL/GenBank/DDBJ whole genome shotgun (WGS) entry which is preliminary data.</text>
</comment>